<evidence type="ECO:0000256" key="2">
    <source>
        <dbReference type="ARBA" id="ARBA00022801"/>
    </source>
</evidence>
<keyword evidence="6" id="KW-0547">Nucleotide-binding</keyword>
<feature type="domain" description="Nudix hydrolase" evidence="5">
    <location>
        <begin position="39"/>
        <end position="162"/>
    </location>
</feature>
<dbReference type="Pfam" id="PF14803">
    <property type="entry name" value="Zn_ribbon_Nudix"/>
    <property type="match status" value="1"/>
</dbReference>
<dbReference type="SUPFAM" id="SSF55811">
    <property type="entry name" value="Nudix"/>
    <property type="match status" value="1"/>
</dbReference>
<dbReference type="GO" id="GO:0016787">
    <property type="term" value="F:hydrolase activity"/>
    <property type="evidence" value="ECO:0007669"/>
    <property type="project" value="UniProtKB-KW"/>
</dbReference>
<sequence length="198" mass="22008">MVPMKFCSNCGQPVVSRIPAGDNRLRDVCDHCNTIHYVNPRNVVGTVPVWNDQVLLCKRAIEPRYGFWTLPAGFMEIGETTAQAAERETLEEAGASIEIGELYSVLNVPHVHQVHLFYLAKLSNLNFAAGEESLEVALFNEADIPWDDLAFPTVIHTLRCFFADRAAGKLTDGSFRLHTLDIYKPMRSATVDTPATTS</sequence>
<evidence type="ECO:0000256" key="4">
    <source>
        <dbReference type="RuleBase" id="RU003476"/>
    </source>
</evidence>
<dbReference type="EC" id="3.6.1.22" evidence="6"/>
<dbReference type="EMBL" id="CATZLL010000008">
    <property type="protein sequence ID" value="CAJ0816056.1"/>
    <property type="molecule type" value="Genomic_DNA"/>
</dbReference>
<dbReference type="Proteomes" id="UP001189757">
    <property type="component" value="Unassembled WGS sequence"/>
</dbReference>
<dbReference type="Gene3D" id="2.20.70.10">
    <property type="match status" value="1"/>
</dbReference>
<dbReference type="InterPro" id="IPR020084">
    <property type="entry name" value="NUDIX_hydrolase_CS"/>
</dbReference>
<keyword evidence="7" id="KW-1185">Reference proteome</keyword>
<dbReference type="InterPro" id="IPR015797">
    <property type="entry name" value="NUDIX_hydrolase-like_dom_sf"/>
</dbReference>
<evidence type="ECO:0000256" key="3">
    <source>
        <dbReference type="ARBA" id="ARBA00022842"/>
    </source>
</evidence>
<dbReference type="InterPro" id="IPR000086">
    <property type="entry name" value="NUDIX_hydrolase_dom"/>
</dbReference>
<dbReference type="GO" id="GO:0005524">
    <property type="term" value="F:ATP binding"/>
    <property type="evidence" value="ECO:0007669"/>
    <property type="project" value="UniProtKB-KW"/>
</dbReference>
<organism evidence="6 7">
    <name type="scientific">Ralstonia flaminis</name>
    <dbReference type="NCBI Taxonomy" id="3058597"/>
    <lineage>
        <taxon>Bacteria</taxon>
        <taxon>Pseudomonadati</taxon>
        <taxon>Pseudomonadota</taxon>
        <taxon>Betaproteobacteria</taxon>
        <taxon>Burkholderiales</taxon>
        <taxon>Burkholderiaceae</taxon>
        <taxon>Ralstonia</taxon>
    </lineage>
</organism>
<evidence type="ECO:0000259" key="5">
    <source>
        <dbReference type="PROSITE" id="PS51462"/>
    </source>
</evidence>
<name>A0ABN9JL38_9RALS</name>
<dbReference type="PANTHER" id="PTHR43222">
    <property type="entry name" value="NUDIX HYDROLASE 23"/>
    <property type="match status" value="1"/>
</dbReference>
<dbReference type="Gene3D" id="3.90.79.10">
    <property type="entry name" value="Nucleoside Triphosphate Pyrophosphohydrolase"/>
    <property type="match status" value="1"/>
</dbReference>
<dbReference type="InterPro" id="IPR020476">
    <property type="entry name" value="Nudix_hydrolase"/>
</dbReference>
<dbReference type="CDD" id="cd04511">
    <property type="entry name" value="NUDIX_Hydrolase"/>
    <property type="match status" value="1"/>
</dbReference>
<gene>
    <name evidence="6" type="primary">nudC_2</name>
    <name evidence="6" type="ORF">LMG18101_02792</name>
</gene>
<dbReference type="PROSITE" id="PS00893">
    <property type="entry name" value="NUDIX_BOX"/>
    <property type="match status" value="1"/>
</dbReference>
<dbReference type="PRINTS" id="PR00502">
    <property type="entry name" value="NUDIXFAMILY"/>
</dbReference>
<dbReference type="Pfam" id="PF00293">
    <property type="entry name" value="NUDIX"/>
    <property type="match status" value="1"/>
</dbReference>
<dbReference type="PANTHER" id="PTHR43222:SF2">
    <property type="entry name" value="NUDIX HYDROLASE 23, CHLOROPLASTIC"/>
    <property type="match status" value="1"/>
</dbReference>
<evidence type="ECO:0000256" key="1">
    <source>
        <dbReference type="ARBA" id="ARBA00001946"/>
    </source>
</evidence>
<keyword evidence="3" id="KW-0460">Magnesium</keyword>
<evidence type="ECO:0000313" key="7">
    <source>
        <dbReference type="Proteomes" id="UP001189757"/>
    </source>
</evidence>
<dbReference type="InterPro" id="IPR029401">
    <property type="entry name" value="Nudix_N"/>
</dbReference>
<evidence type="ECO:0000313" key="6">
    <source>
        <dbReference type="EMBL" id="CAJ0816056.1"/>
    </source>
</evidence>
<keyword evidence="2 4" id="KW-0378">Hydrolase</keyword>
<comment type="similarity">
    <text evidence="4">Belongs to the Nudix hydrolase family.</text>
</comment>
<proteinExistence type="inferred from homology"/>
<protein>
    <submittedName>
        <fullName evidence="6">NADH pyrophosphatase</fullName>
        <ecNumber evidence="6">3.6.1.22</ecNumber>
    </submittedName>
</protein>
<comment type="caution">
    <text evidence="6">The sequence shown here is derived from an EMBL/GenBank/DDBJ whole genome shotgun (WGS) entry which is preliminary data.</text>
</comment>
<comment type="cofactor">
    <cofactor evidence="1">
        <name>Mg(2+)</name>
        <dbReference type="ChEBI" id="CHEBI:18420"/>
    </cofactor>
</comment>
<accession>A0ABN9JL38</accession>
<dbReference type="PROSITE" id="PS51462">
    <property type="entry name" value="NUDIX"/>
    <property type="match status" value="1"/>
</dbReference>
<keyword evidence="6" id="KW-0067">ATP-binding</keyword>
<reference evidence="6 7" key="1">
    <citation type="submission" date="2023-07" db="EMBL/GenBank/DDBJ databases">
        <authorList>
            <person name="Peeters C."/>
        </authorList>
    </citation>
    <scope>NUCLEOTIDE SEQUENCE [LARGE SCALE GENOMIC DNA]</scope>
    <source>
        <strain evidence="6 7">LMG 18101</strain>
    </source>
</reference>